<protein>
    <submittedName>
        <fullName evidence="2">Uncharacterized protein</fullName>
    </submittedName>
</protein>
<dbReference type="EMBL" id="SLWM01000034">
    <property type="protein sequence ID" value="TCO10262.1"/>
    <property type="molecule type" value="Genomic_DNA"/>
</dbReference>
<comment type="caution">
    <text evidence="2">The sequence shown here is derived from an EMBL/GenBank/DDBJ whole genome shotgun (WGS) entry which is preliminary data.</text>
</comment>
<name>A0ABY2B7G5_9ACTN</name>
<dbReference type="Proteomes" id="UP000295818">
    <property type="component" value="Unassembled WGS sequence"/>
</dbReference>
<gene>
    <name evidence="2" type="ORF">EV644_13410</name>
</gene>
<keyword evidence="3" id="KW-1185">Reference proteome</keyword>
<evidence type="ECO:0000313" key="3">
    <source>
        <dbReference type="Proteomes" id="UP000295818"/>
    </source>
</evidence>
<proteinExistence type="predicted"/>
<evidence type="ECO:0000256" key="1">
    <source>
        <dbReference type="SAM" id="MobiDB-lite"/>
    </source>
</evidence>
<organism evidence="2 3">
    <name type="scientific">Kribbella orskensis</name>
    <dbReference type="NCBI Taxonomy" id="2512216"/>
    <lineage>
        <taxon>Bacteria</taxon>
        <taxon>Bacillati</taxon>
        <taxon>Actinomycetota</taxon>
        <taxon>Actinomycetes</taxon>
        <taxon>Propionibacteriales</taxon>
        <taxon>Kribbellaceae</taxon>
        <taxon>Kribbella</taxon>
    </lineage>
</organism>
<dbReference type="RefSeq" id="WP_199240319.1">
    <property type="nucleotide sequence ID" value="NZ_SLWM01000034.1"/>
</dbReference>
<accession>A0ABY2B7G5</accession>
<feature type="compositionally biased region" description="Low complexity" evidence="1">
    <location>
        <begin position="207"/>
        <end position="229"/>
    </location>
</feature>
<sequence length="229" mass="25776">MTNVWLDHQRRWQATPQLAHRQGTRRLSHNQTLPHRRRRRPFLLENQGRRLIAHAIASEDARPVSEPEGVPWPDHAERHYVSRFDLERISEPPAAATRSWSDMQVIAEFTGMANRGVARLDDDRGIHRLRDLVLGSAISQISDALVNQVETERQTLASDIDARRFTLRSVVARRGQPQVRSDLIKAYGGRCCISKCDAEPALEAAHTPTQSATASYSAPTSTHYSTSSS</sequence>
<reference evidence="2 3" key="1">
    <citation type="journal article" date="2015" name="Stand. Genomic Sci.">
        <title>Genomic Encyclopedia of Bacterial and Archaeal Type Strains, Phase III: the genomes of soil and plant-associated and newly described type strains.</title>
        <authorList>
            <person name="Whitman W.B."/>
            <person name="Woyke T."/>
            <person name="Klenk H.P."/>
            <person name="Zhou Y."/>
            <person name="Lilburn T.G."/>
            <person name="Beck B.J."/>
            <person name="De Vos P."/>
            <person name="Vandamme P."/>
            <person name="Eisen J.A."/>
            <person name="Garrity G."/>
            <person name="Hugenholtz P."/>
            <person name="Kyrpides N.C."/>
        </authorList>
    </citation>
    <scope>NUCLEOTIDE SEQUENCE [LARGE SCALE GENOMIC DNA]</scope>
    <source>
        <strain evidence="2 3">VKM Ac-2538</strain>
    </source>
</reference>
<feature type="region of interest" description="Disordered" evidence="1">
    <location>
        <begin position="204"/>
        <end position="229"/>
    </location>
</feature>
<evidence type="ECO:0000313" key="2">
    <source>
        <dbReference type="EMBL" id="TCO10262.1"/>
    </source>
</evidence>